<dbReference type="InterPro" id="IPR011059">
    <property type="entry name" value="Metal-dep_hydrolase_composite"/>
</dbReference>
<evidence type="ECO:0000256" key="1">
    <source>
        <dbReference type="ARBA" id="ARBA00006773"/>
    </source>
</evidence>
<protein>
    <recommendedName>
        <fullName evidence="2 6">Adenine deaminase</fullName>
        <shortName evidence="6">Adenase</shortName>
        <shortName evidence="6">Adenine aminase</shortName>
        <ecNumber evidence="2 6">3.5.4.2</ecNumber>
    </recommendedName>
</protein>
<keyword evidence="3 6" id="KW-0378">Hydrolase</keyword>
<dbReference type="EC" id="3.5.4.2" evidence="2 6"/>
<accession>A0A0R2KVF3</accession>
<dbReference type="RefSeq" id="WP_057803544.1">
    <property type="nucleotide sequence ID" value="NZ_JQBX01000013.1"/>
</dbReference>
<evidence type="ECO:0000313" key="10">
    <source>
        <dbReference type="Proteomes" id="UP000051859"/>
    </source>
</evidence>
<gene>
    <name evidence="6" type="primary">ade</name>
    <name evidence="9" type="ORF">IV81_GL000436</name>
</gene>
<comment type="caution">
    <text evidence="9">The sequence shown here is derived from an EMBL/GenBank/DDBJ whole genome shotgun (WGS) entry which is preliminary data.</text>
</comment>
<evidence type="ECO:0000256" key="2">
    <source>
        <dbReference type="ARBA" id="ARBA00012782"/>
    </source>
</evidence>
<evidence type="ECO:0000259" key="8">
    <source>
        <dbReference type="Pfam" id="PF13382"/>
    </source>
</evidence>
<dbReference type="PANTHER" id="PTHR11113">
    <property type="entry name" value="N-ACETYLGLUCOSAMINE-6-PHOSPHATE DEACETYLASE"/>
    <property type="match status" value="1"/>
</dbReference>
<dbReference type="STRING" id="331679.IV81_GL000436"/>
<evidence type="ECO:0000256" key="6">
    <source>
        <dbReference type="HAMAP-Rule" id="MF_01518"/>
    </source>
</evidence>
<dbReference type="InterPro" id="IPR032466">
    <property type="entry name" value="Metal_Hydrolase"/>
</dbReference>
<sequence length="594" mass="65019">MISVNELGNYIDAGAAKISADIVIENGTLINVDTSEYYLANVAIYKERIVAVDSDISDYIGENTKRIDATGKYLAPGMIDGHIHVECSKMGMTRFAQAVVPRGTTSIVSGLDEYISVIGVDGLDEIFDEIDHSPLKVFWGLPYKTPYTIPKSTIAYNVSAADHERIQPTERSYGVWETVREAIETKDEDTLKAILISQKYHKPIFGCSPMATGKDLNQFLMGRVHVDHESYSHEEFLEKARKGIHTVIRESSVTKFLKENIRAITEGAPGVARHTSFCSDDVTAHDLLKNGHLDHMVHLAIKAGVSPMTAIQMATLNSAEAYHIDDQVGSIAPGKDADILLVDQPGTFNVESVISKGKVITLNQEEQVEFVPPVRSKRLQGSLKHDLMQKSDFMYQVDQNDQTAVVRTINSVGPFVRKAKDVELDVTNGIVMPDVNKDVAMVSVIERFGINQNQSLGFISGWSLQNGAIATSASPDDNNLVVAGVDFDDMTLAANTLIQNGGGQVVVKDGKILALLELPIAGITTDLPLDQLVQKELELKRAANELGSRLPDPLFYLSFLPITAIPDLAITDGGNVDYTKLSYFNPIQSTTKKN</sequence>
<evidence type="ECO:0000256" key="5">
    <source>
        <dbReference type="ARBA" id="ARBA00047720"/>
    </source>
</evidence>
<organism evidence="9 10">
    <name type="scientific">Pediococcus stilesii</name>
    <dbReference type="NCBI Taxonomy" id="331679"/>
    <lineage>
        <taxon>Bacteria</taxon>
        <taxon>Bacillati</taxon>
        <taxon>Bacillota</taxon>
        <taxon>Bacilli</taxon>
        <taxon>Lactobacillales</taxon>
        <taxon>Lactobacillaceae</taxon>
        <taxon>Pediococcus</taxon>
    </lineage>
</organism>
<reference evidence="9 10" key="1">
    <citation type="journal article" date="2015" name="Genome Announc.">
        <title>Expanding the biotechnology potential of lactobacilli through comparative genomics of 213 strains and associated genera.</title>
        <authorList>
            <person name="Sun Z."/>
            <person name="Harris H.M."/>
            <person name="McCann A."/>
            <person name="Guo C."/>
            <person name="Argimon S."/>
            <person name="Zhang W."/>
            <person name="Yang X."/>
            <person name="Jeffery I.B."/>
            <person name="Cooney J.C."/>
            <person name="Kagawa T.F."/>
            <person name="Liu W."/>
            <person name="Song Y."/>
            <person name="Salvetti E."/>
            <person name="Wrobel A."/>
            <person name="Rasinkangas P."/>
            <person name="Parkhill J."/>
            <person name="Rea M.C."/>
            <person name="O'Sullivan O."/>
            <person name="Ritari J."/>
            <person name="Douillard F.P."/>
            <person name="Paul Ross R."/>
            <person name="Yang R."/>
            <person name="Briner A.E."/>
            <person name="Felis G.E."/>
            <person name="de Vos W.M."/>
            <person name="Barrangou R."/>
            <person name="Klaenhammer T.R."/>
            <person name="Caufield P.W."/>
            <person name="Cui Y."/>
            <person name="Zhang H."/>
            <person name="O'Toole P.W."/>
        </authorList>
    </citation>
    <scope>NUCLEOTIDE SEQUENCE [LARGE SCALE GENOMIC DNA]</scope>
    <source>
        <strain evidence="9 10">DSM 18001</strain>
    </source>
</reference>
<evidence type="ECO:0000256" key="3">
    <source>
        <dbReference type="ARBA" id="ARBA00022801"/>
    </source>
</evidence>
<dbReference type="Gene3D" id="3.20.20.140">
    <property type="entry name" value="Metal-dependent hydrolases"/>
    <property type="match status" value="1"/>
</dbReference>
<dbReference type="InterPro" id="IPR006679">
    <property type="entry name" value="Adenine_deam"/>
</dbReference>
<comment type="catalytic activity">
    <reaction evidence="5 6">
        <text>adenine + H2O + H(+) = hypoxanthine + NH4(+)</text>
        <dbReference type="Rhea" id="RHEA:23688"/>
        <dbReference type="ChEBI" id="CHEBI:15377"/>
        <dbReference type="ChEBI" id="CHEBI:15378"/>
        <dbReference type="ChEBI" id="CHEBI:16708"/>
        <dbReference type="ChEBI" id="CHEBI:17368"/>
        <dbReference type="ChEBI" id="CHEBI:28938"/>
        <dbReference type="EC" id="3.5.4.2"/>
    </reaction>
</comment>
<name>A0A0R2KVF3_9LACO</name>
<comment type="similarity">
    <text evidence="1 6">Belongs to the metallo-dependent hydrolases superfamily. Adenine deaminase family.</text>
</comment>
<dbReference type="EMBL" id="JQBX01000013">
    <property type="protein sequence ID" value="KRN93551.1"/>
    <property type="molecule type" value="Genomic_DNA"/>
</dbReference>
<dbReference type="Pfam" id="PF01979">
    <property type="entry name" value="Amidohydro_1"/>
    <property type="match status" value="1"/>
</dbReference>
<dbReference type="SUPFAM" id="SSF51556">
    <property type="entry name" value="Metallo-dependent hydrolases"/>
    <property type="match status" value="1"/>
</dbReference>
<evidence type="ECO:0000259" key="7">
    <source>
        <dbReference type="Pfam" id="PF01979"/>
    </source>
</evidence>
<dbReference type="Gene3D" id="2.30.40.10">
    <property type="entry name" value="Urease, subunit C, domain 1"/>
    <property type="match status" value="1"/>
</dbReference>
<comment type="cofactor">
    <cofactor evidence="6">
        <name>Mn(2+)</name>
        <dbReference type="ChEBI" id="CHEBI:29035"/>
    </cofactor>
</comment>
<dbReference type="InterPro" id="IPR026912">
    <property type="entry name" value="Adenine_deam_C"/>
</dbReference>
<evidence type="ECO:0000256" key="4">
    <source>
        <dbReference type="ARBA" id="ARBA00023211"/>
    </source>
</evidence>
<dbReference type="GO" id="GO:0000034">
    <property type="term" value="F:adenine deaminase activity"/>
    <property type="evidence" value="ECO:0007669"/>
    <property type="project" value="UniProtKB-UniRule"/>
</dbReference>
<feature type="domain" description="Adenine deaminase C-terminal" evidence="8">
    <location>
        <begin position="417"/>
        <end position="580"/>
    </location>
</feature>
<feature type="domain" description="Amidohydrolase-related" evidence="7">
    <location>
        <begin position="73"/>
        <end position="359"/>
    </location>
</feature>
<dbReference type="Proteomes" id="UP000051859">
    <property type="component" value="Unassembled WGS sequence"/>
</dbReference>
<dbReference type="SUPFAM" id="SSF51338">
    <property type="entry name" value="Composite domain of metallo-dependent hydrolases"/>
    <property type="match status" value="1"/>
</dbReference>
<keyword evidence="10" id="KW-1185">Reference proteome</keyword>
<keyword evidence="4 6" id="KW-0464">Manganese</keyword>
<dbReference type="HAMAP" id="MF_01518">
    <property type="entry name" value="Adenine_deamin"/>
    <property type="match status" value="1"/>
</dbReference>
<dbReference type="PATRIC" id="fig|331679.3.peg.442"/>
<dbReference type="GO" id="GO:0006146">
    <property type="term" value="P:adenine catabolic process"/>
    <property type="evidence" value="ECO:0007669"/>
    <property type="project" value="InterPro"/>
</dbReference>
<dbReference type="InterPro" id="IPR006680">
    <property type="entry name" value="Amidohydro-rel"/>
</dbReference>
<proteinExistence type="inferred from homology"/>
<dbReference type="Pfam" id="PF13382">
    <property type="entry name" value="Adenine_deam_C"/>
    <property type="match status" value="1"/>
</dbReference>
<dbReference type="PANTHER" id="PTHR11113:SF2">
    <property type="entry name" value="ADENINE DEAMINASE"/>
    <property type="match status" value="1"/>
</dbReference>
<evidence type="ECO:0000313" key="9">
    <source>
        <dbReference type="EMBL" id="KRN93551.1"/>
    </source>
</evidence>
<dbReference type="AlphaFoldDB" id="A0A0R2KVF3"/>